<evidence type="ECO:0000256" key="9">
    <source>
        <dbReference type="SAM" id="MobiDB-lite"/>
    </source>
</evidence>
<dbReference type="SMART" id="SM00220">
    <property type="entry name" value="S_TKc"/>
    <property type="match status" value="1"/>
</dbReference>
<feature type="compositionally biased region" description="Polar residues" evidence="9">
    <location>
        <begin position="600"/>
        <end position="613"/>
    </location>
</feature>
<dbReference type="InterPro" id="IPR001180">
    <property type="entry name" value="CNH_dom"/>
</dbReference>
<evidence type="ECO:0000256" key="7">
    <source>
        <dbReference type="ARBA" id="ARBA00022840"/>
    </source>
</evidence>
<proteinExistence type="inferred from homology"/>
<feature type="domain" description="Protein kinase" evidence="10">
    <location>
        <begin position="28"/>
        <end position="292"/>
    </location>
</feature>
<dbReference type="PROSITE" id="PS00108">
    <property type="entry name" value="PROTEIN_KINASE_ST"/>
    <property type="match status" value="1"/>
</dbReference>
<dbReference type="EMBL" id="OU963898">
    <property type="protein sequence ID" value="CAH2990041.1"/>
    <property type="molecule type" value="Genomic_DNA"/>
</dbReference>
<dbReference type="PROSITE" id="PS00107">
    <property type="entry name" value="PROTEIN_KINASE_ATP"/>
    <property type="match status" value="1"/>
</dbReference>
<keyword evidence="3" id="KW-0723">Serine/threonine-protein kinase</keyword>
<dbReference type="InterPro" id="IPR000719">
    <property type="entry name" value="Prot_kinase_dom"/>
</dbReference>
<keyword evidence="5 8" id="KW-0547">Nucleotide-binding</keyword>
<feature type="compositionally biased region" description="Gly residues" evidence="9">
    <location>
        <begin position="557"/>
        <end position="573"/>
    </location>
</feature>
<dbReference type="InterPro" id="IPR017441">
    <property type="entry name" value="Protein_kinase_ATP_BS"/>
</dbReference>
<feature type="region of interest" description="Disordered" evidence="9">
    <location>
        <begin position="710"/>
        <end position="730"/>
    </location>
</feature>
<dbReference type="InterPro" id="IPR011009">
    <property type="entry name" value="Kinase-like_dom_sf"/>
</dbReference>
<keyword evidence="7 8" id="KW-0067">ATP-binding</keyword>
<dbReference type="PANTHER" id="PTHR47096">
    <property type="entry name" value="MISSHAPEN LIKE KINASE 1"/>
    <property type="match status" value="1"/>
</dbReference>
<sequence>MAHQLAPSVNCSLDDIDLSALKDPAGIFELIEVVGNGTYGQVYKGRHTKTGQLAAIKVMDVTQDEEEEIKLEINVLKKYSNHRNIATYYGAFIKKSPPGKDDQLWLVMEYCGAGSVTDLVKSTKGQSLKEEWISYICREILRGLSYLHSNKVIHRDIKGQNVLLTDNAEVKLVDFGVSAQLDRTIGRRNTFIGTPYWMAPEVIACDENPDATYDNRSDLWSLGITALEMAESQPPLCDLHPMRALFLIPRNPPPRLKSKKWAKKFHSFIETVLVKDYHQRPYTEQLLKHPFIRDQPTERQVRIQLKDHIDRCKKRKQDNSVREDYKYSGSEGEEEESAVAGEPSSIVHNAPHQGGDTLRRNFQQIQEGRAPAEPPQPQPPPKRNSKREEREEIPEPGPPARPSIPQRLIVVPDPQTQQPNRYRPLPPTPKSSGSSNSSGSNNGTPPASGPQPPQRGSHHLFKPMLPPRRPEDLDKLAAQLNELGVVSGNEPPNRPPRAPANGQGPPVERNPPEPTFDESDSDSDLEESGGRVRNDGTLLASDPPKPLPGLSAVAEDGAGGGGGSAGRGAGGGAPTRPLPPTPDDDDAHPDRTLVMKRGRSSANDGSGARTSSVLPDLLSQAGQPTTPPRHDKSTSEEYRQAIAGGMPLAPHHHHHLPSPSPSSVQSTPSKSFVTSAASPHALQQSPSNSSVGSQQFLPLQQKQRSFLTFGFGAGSTGSGTGGSGGNASRRESHVNVNVTPTGHDLSSDTPEIRKYKKRFNSEILCAALWGVNLLIGTENGLMLLDRSGQGKVYQLISRRRFQQMEVLEGQNILVTVSGKKNRVRVYYLSWLKSKILRTDGLSDQAERRNGWINVGELQGAVHFRIVKYERIKFLVIALKDSIEIYAWAPKPYHKFMAFKNFGDLQHRPLLVDLTIEEGTRLKVIYGSADGFHAVDLDTATVYDIYIPKHTQGAIIPHCIVPLPNSNGVQLLLCYDNEGVYVNTNGRVSKNIVLQWGEMPTSVAYIGTGQIMGWGNKAIEIRSVESGHLDGVFMHKKAQRLKFLCERNDKVFFSSAKGGSSCQIYFMTLNKPGMANW</sequence>
<feature type="region of interest" description="Disordered" evidence="9">
    <location>
        <begin position="311"/>
        <end position="356"/>
    </location>
</feature>
<name>A0ABN8LBD7_CHISP</name>
<feature type="compositionally biased region" description="Low complexity" evidence="9">
    <location>
        <begin position="430"/>
        <end position="446"/>
    </location>
</feature>
<reference evidence="12" key="1">
    <citation type="submission" date="2021-12" db="EMBL/GenBank/DDBJ databases">
        <authorList>
            <person name="King R."/>
        </authorList>
    </citation>
    <scope>NUCLEOTIDE SEQUENCE</scope>
</reference>
<feature type="compositionally biased region" description="Basic and acidic residues" evidence="9">
    <location>
        <begin position="628"/>
        <end position="639"/>
    </location>
</feature>
<evidence type="ECO:0000259" key="10">
    <source>
        <dbReference type="PROSITE" id="PS50011"/>
    </source>
</evidence>
<feature type="compositionally biased region" description="Pro residues" evidence="9">
    <location>
        <begin position="372"/>
        <end position="382"/>
    </location>
</feature>
<keyword evidence="4" id="KW-0808">Transferase</keyword>
<dbReference type="PROSITE" id="PS50219">
    <property type="entry name" value="CNH"/>
    <property type="match status" value="1"/>
</dbReference>
<dbReference type="InterPro" id="IPR051700">
    <property type="entry name" value="STE20_Ser-Thr_kinase"/>
</dbReference>
<feature type="compositionally biased region" description="Low complexity" evidence="9">
    <location>
        <begin position="661"/>
        <end position="671"/>
    </location>
</feature>
<dbReference type="Gene3D" id="1.10.510.10">
    <property type="entry name" value="Transferase(Phosphotransferase) domain 1"/>
    <property type="match status" value="1"/>
</dbReference>
<dbReference type="SUPFAM" id="SSF56112">
    <property type="entry name" value="Protein kinase-like (PK-like)"/>
    <property type="match status" value="1"/>
</dbReference>
<feature type="domain" description="CNH" evidence="11">
    <location>
        <begin position="760"/>
        <end position="1050"/>
    </location>
</feature>
<keyword evidence="13" id="KW-1185">Reference proteome</keyword>
<protein>
    <recommendedName>
        <fullName evidence="2">non-specific serine/threonine protein kinase</fullName>
        <ecNumber evidence="2">2.7.11.1</ecNumber>
    </recommendedName>
</protein>
<dbReference type="InterPro" id="IPR008271">
    <property type="entry name" value="Ser/Thr_kinase_AS"/>
</dbReference>
<evidence type="ECO:0000256" key="3">
    <source>
        <dbReference type="ARBA" id="ARBA00022527"/>
    </source>
</evidence>
<evidence type="ECO:0000256" key="6">
    <source>
        <dbReference type="ARBA" id="ARBA00022777"/>
    </source>
</evidence>
<organism evidence="12 13">
    <name type="scientific">Chilo suppressalis</name>
    <name type="common">Asiatic rice borer moth</name>
    <dbReference type="NCBI Taxonomy" id="168631"/>
    <lineage>
        <taxon>Eukaryota</taxon>
        <taxon>Metazoa</taxon>
        <taxon>Ecdysozoa</taxon>
        <taxon>Arthropoda</taxon>
        <taxon>Hexapoda</taxon>
        <taxon>Insecta</taxon>
        <taxon>Pterygota</taxon>
        <taxon>Neoptera</taxon>
        <taxon>Endopterygota</taxon>
        <taxon>Lepidoptera</taxon>
        <taxon>Glossata</taxon>
        <taxon>Ditrysia</taxon>
        <taxon>Pyraloidea</taxon>
        <taxon>Crambidae</taxon>
        <taxon>Crambinae</taxon>
        <taxon>Chilo</taxon>
    </lineage>
</organism>
<feature type="compositionally biased region" description="Polar residues" evidence="9">
    <location>
        <begin position="672"/>
        <end position="695"/>
    </location>
</feature>
<dbReference type="Proteomes" id="UP001153292">
    <property type="component" value="Chromosome 5"/>
</dbReference>
<dbReference type="EC" id="2.7.11.1" evidence="2"/>
<dbReference type="Pfam" id="PF00069">
    <property type="entry name" value="Pkinase"/>
    <property type="match status" value="1"/>
</dbReference>
<feature type="binding site" evidence="8">
    <location>
        <position position="57"/>
    </location>
    <ligand>
        <name>ATP</name>
        <dbReference type="ChEBI" id="CHEBI:30616"/>
    </ligand>
</feature>
<dbReference type="Gene3D" id="3.30.200.20">
    <property type="entry name" value="Phosphorylase Kinase, domain 1"/>
    <property type="match status" value="1"/>
</dbReference>
<evidence type="ECO:0000259" key="11">
    <source>
        <dbReference type="PROSITE" id="PS50219"/>
    </source>
</evidence>
<evidence type="ECO:0000256" key="5">
    <source>
        <dbReference type="ARBA" id="ARBA00022741"/>
    </source>
</evidence>
<evidence type="ECO:0000256" key="4">
    <source>
        <dbReference type="ARBA" id="ARBA00022679"/>
    </source>
</evidence>
<feature type="compositionally biased region" description="Acidic residues" evidence="9">
    <location>
        <begin position="515"/>
        <end position="527"/>
    </location>
</feature>
<dbReference type="PANTHER" id="PTHR47096:SF1">
    <property type="entry name" value="MISSHAPEN LIKE KINASE 1"/>
    <property type="match status" value="1"/>
</dbReference>
<evidence type="ECO:0000313" key="12">
    <source>
        <dbReference type="EMBL" id="CAH2990041.1"/>
    </source>
</evidence>
<gene>
    <name evidence="12" type="ORF">CHILSU_LOCUS9314</name>
</gene>
<accession>A0ABN8LBD7</accession>
<feature type="compositionally biased region" description="Gly residues" evidence="9">
    <location>
        <begin position="711"/>
        <end position="725"/>
    </location>
</feature>
<evidence type="ECO:0000256" key="2">
    <source>
        <dbReference type="ARBA" id="ARBA00012513"/>
    </source>
</evidence>
<feature type="compositionally biased region" description="Basic and acidic residues" evidence="9">
    <location>
        <begin position="317"/>
        <end position="326"/>
    </location>
</feature>
<feature type="region of interest" description="Disordered" evidence="9">
    <location>
        <begin position="368"/>
        <end position="695"/>
    </location>
</feature>
<evidence type="ECO:0000256" key="8">
    <source>
        <dbReference type="PROSITE-ProRule" id="PRU10141"/>
    </source>
</evidence>
<comment type="similarity">
    <text evidence="1">Belongs to the protein kinase superfamily. STE Ser/Thr protein kinase family. STE20 subfamily.</text>
</comment>
<evidence type="ECO:0000256" key="1">
    <source>
        <dbReference type="ARBA" id="ARBA00008874"/>
    </source>
</evidence>
<dbReference type="Pfam" id="PF00780">
    <property type="entry name" value="CNH"/>
    <property type="match status" value="1"/>
</dbReference>
<keyword evidence="6" id="KW-0418">Kinase</keyword>
<evidence type="ECO:0000313" key="13">
    <source>
        <dbReference type="Proteomes" id="UP001153292"/>
    </source>
</evidence>
<dbReference type="PROSITE" id="PS50011">
    <property type="entry name" value="PROTEIN_KINASE_DOM"/>
    <property type="match status" value="1"/>
</dbReference>
<dbReference type="SMART" id="SM00036">
    <property type="entry name" value="CNH"/>
    <property type="match status" value="1"/>
</dbReference>